<accession>A0A3E0AGF7</accession>
<name>A0A3E0AGF7_9CHLR</name>
<dbReference type="PANTHER" id="PTHR30146">
    <property type="entry name" value="LACI-RELATED TRANSCRIPTIONAL REPRESSOR"/>
    <property type="match status" value="1"/>
</dbReference>
<dbReference type="Pfam" id="PF13377">
    <property type="entry name" value="Peripla_BP_3"/>
    <property type="match status" value="1"/>
</dbReference>
<evidence type="ECO:0000256" key="3">
    <source>
        <dbReference type="ARBA" id="ARBA00023163"/>
    </source>
</evidence>
<organism evidence="5 6">
    <name type="scientific">Pelolinea submarina</name>
    <dbReference type="NCBI Taxonomy" id="913107"/>
    <lineage>
        <taxon>Bacteria</taxon>
        <taxon>Bacillati</taxon>
        <taxon>Chloroflexota</taxon>
        <taxon>Anaerolineae</taxon>
        <taxon>Anaerolineales</taxon>
        <taxon>Anaerolineaceae</taxon>
        <taxon>Pelolinea</taxon>
    </lineage>
</organism>
<dbReference type="PROSITE" id="PS50932">
    <property type="entry name" value="HTH_LACI_2"/>
    <property type="match status" value="1"/>
</dbReference>
<dbReference type="PANTHER" id="PTHR30146:SF109">
    <property type="entry name" value="HTH-TYPE TRANSCRIPTIONAL REGULATOR GALS"/>
    <property type="match status" value="1"/>
</dbReference>
<dbReference type="AlphaFoldDB" id="A0A3E0AGF7"/>
<evidence type="ECO:0000256" key="1">
    <source>
        <dbReference type="ARBA" id="ARBA00023015"/>
    </source>
</evidence>
<dbReference type="InterPro" id="IPR046335">
    <property type="entry name" value="LacI/GalR-like_sensor"/>
</dbReference>
<protein>
    <submittedName>
        <fullName evidence="5">LacI family transcriptional regulator</fullName>
    </submittedName>
</protein>
<dbReference type="CDD" id="cd06267">
    <property type="entry name" value="PBP1_LacI_sugar_binding-like"/>
    <property type="match status" value="1"/>
</dbReference>
<dbReference type="InterPro" id="IPR000843">
    <property type="entry name" value="HTH_LacI"/>
</dbReference>
<dbReference type="EMBL" id="QUMS01000001">
    <property type="protein sequence ID" value="REG10746.1"/>
    <property type="molecule type" value="Genomic_DNA"/>
</dbReference>
<keyword evidence="6" id="KW-1185">Reference proteome</keyword>
<dbReference type="Gene3D" id="1.10.260.40">
    <property type="entry name" value="lambda repressor-like DNA-binding domains"/>
    <property type="match status" value="1"/>
</dbReference>
<keyword evidence="3" id="KW-0804">Transcription</keyword>
<dbReference type="Pfam" id="PF00356">
    <property type="entry name" value="LacI"/>
    <property type="match status" value="1"/>
</dbReference>
<reference evidence="5 6" key="1">
    <citation type="submission" date="2018-08" db="EMBL/GenBank/DDBJ databases">
        <title>Genomic Encyclopedia of Type Strains, Phase IV (KMG-IV): sequencing the most valuable type-strain genomes for metagenomic binning, comparative biology and taxonomic classification.</title>
        <authorList>
            <person name="Goeker M."/>
        </authorList>
    </citation>
    <scope>NUCLEOTIDE SEQUENCE [LARGE SCALE GENOMIC DNA]</scope>
    <source>
        <strain evidence="5 6">DSM 23923</strain>
    </source>
</reference>
<feature type="domain" description="HTH lacI-type" evidence="4">
    <location>
        <begin position="14"/>
        <end position="68"/>
    </location>
</feature>
<comment type="caution">
    <text evidence="5">The sequence shown here is derived from an EMBL/GenBank/DDBJ whole genome shotgun (WGS) entry which is preliminary data.</text>
</comment>
<sequence>MRKTGNMENQRRSVTIRDVAETAGVSVSTVSRVLNGKVDVAKETKNHILSIIDDLGYSTNLAARSMRSQKKNLIGLIMPDIAYPFAIEVMKGVNRAIAESEFDLLVYTSGDVRKRGRVTSEQKYITLLAKSISDGVIVVAPVASEYNIDKPIVSIDPVMSHPNYPSVHATNYEGSRAAMEYLIGLGHKRIGFINGRTELESANRRLSGYRDALKKNGIPIKEELIASGDYTTETGVKCGRQLLSLKNRPTAIFASNDQMAMGVYQVAEEMGLRIPEDFSLVGFDNISESKYLGLTTVDQFISEQGYGAMQMLIQIINEVPLEKQTLKVQTQLVVRSSCREYHES</sequence>
<dbReference type="GO" id="GO:0003700">
    <property type="term" value="F:DNA-binding transcription factor activity"/>
    <property type="evidence" value="ECO:0007669"/>
    <property type="project" value="TreeGrafter"/>
</dbReference>
<keyword evidence="1" id="KW-0805">Transcription regulation</keyword>
<dbReference type="SUPFAM" id="SSF47413">
    <property type="entry name" value="lambda repressor-like DNA-binding domains"/>
    <property type="match status" value="1"/>
</dbReference>
<dbReference type="SMART" id="SM00354">
    <property type="entry name" value="HTH_LACI"/>
    <property type="match status" value="1"/>
</dbReference>
<dbReference type="CDD" id="cd01392">
    <property type="entry name" value="HTH_LacI"/>
    <property type="match status" value="1"/>
</dbReference>
<dbReference type="GO" id="GO:0000976">
    <property type="term" value="F:transcription cis-regulatory region binding"/>
    <property type="evidence" value="ECO:0007669"/>
    <property type="project" value="TreeGrafter"/>
</dbReference>
<dbReference type="SUPFAM" id="SSF53822">
    <property type="entry name" value="Periplasmic binding protein-like I"/>
    <property type="match status" value="1"/>
</dbReference>
<gene>
    <name evidence="5" type="ORF">DFR64_0607</name>
</gene>
<dbReference type="InterPro" id="IPR028082">
    <property type="entry name" value="Peripla_BP_I"/>
</dbReference>
<evidence type="ECO:0000313" key="5">
    <source>
        <dbReference type="EMBL" id="REG10746.1"/>
    </source>
</evidence>
<dbReference type="Gene3D" id="3.40.50.2300">
    <property type="match status" value="2"/>
</dbReference>
<keyword evidence="2" id="KW-0238">DNA-binding</keyword>
<dbReference type="Proteomes" id="UP000256388">
    <property type="component" value="Unassembled WGS sequence"/>
</dbReference>
<evidence type="ECO:0000256" key="2">
    <source>
        <dbReference type="ARBA" id="ARBA00023125"/>
    </source>
</evidence>
<dbReference type="PROSITE" id="PS00356">
    <property type="entry name" value="HTH_LACI_1"/>
    <property type="match status" value="1"/>
</dbReference>
<evidence type="ECO:0000313" key="6">
    <source>
        <dbReference type="Proteomes" id="UP000256388"/>
    </source>
</evidence>
<proteinExistence type="predicted"/>
<evidence type="ECO:0000259" key="4">
    <source>
        <dbReference type="PROSITE" id="PS50932"/>
    </source>
</evidence>
<dbReference type="PRINTS" id="PR00036">
    <property type="entry name" value="HTHLACI"/>
</dbReference>
<dbReference type="InterPro" id="IPR010982">
    <property type="entry name" value="Lambda_DNA-bd_dom_sf"/>
</dbReference>